<dbReference type="EMBL" id="JADWYR010000001">
    <property type="protein sequence ID" value="MBG9376377.1"/>
    <property type="molecule type" value="Genomic_DNA"/>
</dbReference>
<accession>A0A931GYJ8</accession>
<organism evidence="2 3">
    <name type="scientific">Panacibacter microcysteis</name>
    <dbReference type="NCBI Taxonomy" id="2793269"/>
    <lineage>
        <taxon>Bacteria</taxon>
        <taxon>Pseudomonadati</taxon>
        <taxon>Bacteroidota</taxon>
        <taxon>Chitinophagia</taxon>
        <taxon>Chitinophagales</taxon>
        <taxon>Chitinophagaceae</taxon>
        <taxon>Panacibacter</taxon>
    </lineage>
</organism>
<keyword evidence="1" id="KW-0472">Membrane</keyword>
<feature type="transmembrane region" description="Helical" evidence="1">
    <location>
        <begin position="16"/>
        <end position="34"/>
    </location>
</feature>
<keyword evidence="1" id="KW-1133">Transmembrane helix</keyword>
<comment type="caution">
    <text evidence="2">The sequence shown here is derived from an EMBL/GenBank/DDBJ whole genome shotgun (WGS) entry which is preliminary data.</text>
</comment>
<keyword evidence="3" id="KW-1185">Reference proteome</keyword>
<proteinExistence type="predicted"/>
<reference evidence="2" key="1">
    <citation type="submission" date="2020-11" db="EMBL/GenBank/DDBJ databases">
        <title>Bacterial whole genome sequence for Panacibacter sp. DH6.</title>
        <authorList>
            <person name="Le V."/>
            <person name="Ko S."/>
            <person name="Ahn C.-Y."/>
            <person name="Oh H.-M."/>
        </authorList>
    </citation>
    <scope>NUCLEOTIDE SEQUENCE</scope>
    <source>
        <strain evidence="2">DH6</strain>
    </source>
</reference>
<keyword evidence="1" id="KW-0812">Transmembrane</keyword>
<dbReference type="Proteomes" id="UP000628448">
    <property type="component" value="Unassembled WGS sequence"/>
</dbReference>
<evidence type="ECO:0000313" key="3">
    <source>
        <dbReference type="Proteomes" id="UP000628448"/>
    </source>
</evidence>
<dbReference type="AlphaFoldDB" id="A0A931GYJ8"/>
<feature type="transmembrane region" description="Helical" evidence="1">
    <location>
        <begin position="46"/>
        <end position="66"/>
    </location>
</feature>
<dbReference type="RefSeq" id="WP_196990390.1">
    <property type="nucleotide sequence ID" value="NZ_JADWYR010000001.1"/>
</dbReference>
<sequence>MPHEILFSEKQRFTQWWLWLLLIGINGATLWRIIKPLQNGTAPASYTGIILSITISLLVLLLFLLFRLDTEIREDGVYVRFFPLHIKFKCYSWSSISRLYVRKYAPLKEFGGWGVRYGSNGKAYNISGNDGLQIEFTNGKNLLIGTQKPAELSAVLLRNGQFIYSAR</sequence>
<name>A0A931GYJ8_9BACT</name>
<protein>
    <submittedName>
        <fullName evidence="2">Uncharacterized protein</fullName>
    </submittedName>
</protein>
<gene>
    <name evidence="2" type="ORF">I5907_09045</name>
</gene>
<evidence type="ECO:0000313" key="2">
    <source>
        <dbReference type="EMBL" id="MBG9376377.1"/>
    </source>
</evidence>
<evidence type="ECO:0000256" key="1">
    <source>
        <dbReference type="SAM" id="Phobius"/>
    </source>
</evidence>